<dbReference type="InterPro" id="IPR011598">
    <property type="entry name" value="bHLH_dom"/>
</dbReference>
<feature type="compositionally biased region" description="Low complexity" evidence="1">
    <location>
        <begin position="356"/>
        <end position="370"/>
    </location>
</feature>
<sequence length="644" mass="70141">MNKQEPAAVASVHMNNNTSATTTAGATEQDGKTFSAFLPPPPIFKPRFVHMQRSNSLSDSPPTPSSKPGAGAGASGPSPSSTPVDSQASTLVSTPFSSFESPNSSKIQGGTGGEITKPVAKNSNFLTSSFVSNEEYRNYFLSHSPSISPMTRYTDMPLPDDTDMSSANNSTAGNNKLNPNPPIRQAKKRRRSSAYNKEEIERKKKELKTQHSIIEKRRRIKMNREFEALKFLVPACRLNILTGLNDGNFDNSTMMHKLTILQSTVEYIKYLHLIIKLMKLQMLIPKDTRDMFKSWIQKNDNLNFVDFDLDLQSYRDIESEFSFENIFLKVWENDGGVPNDWLDPITKEIIKVLSPSAEPPAAAKPSKQPPTTNERAQRTNPSMRSQSHPNIHTPSTILEERIQQNSEYRNSILKLQQESNSFKLPLPAIIDKHPDLGILNSAGSRSNTGLADMLPSPSSSSYVPNTSPLSNTHSPATSSSTPAYRIGSNNATTSPLKQVLPPPLVSPSRPLFPGGSTTPRNHFSSMSSSYSLANSGGSNFNPAAHSAIHGSLPHRPVLATETRLSTERSRNNTLPSPDRTPYSGATPATATSSGSGSSSGSVSVSPEQKGSAPDHHSPEIHAASRLLIEIKSSKCHSSIQDILN</sequence>
<feature type="region of interest" description="Disordered" evidence="1">
    <location>
        <begin position="356"/>
        <end position="391"/>
    </location>
</feature>
<dbReference type="GeneID" id="30177307"/>
<feature type="compositionally biased region" description="Low complexity" evidence="1">
    <location>
        <begin position="524"/>
        <end position="535"/>
    </location>
</feature>
<dbReference type="EMBL" id="KV454001">
    <property type="protein sequence ID" value="ODQ49547.1"/>
    <property type="molecule type" value="Genomic_DNA"/>
</dbReference>
<organism evidence="3 4">
    <name type="scientific">Pichia membranifaciens NRRL Y-2026</name>
    <dbReference type="NCBI Taxonomy" id="763406"/>
    <lineage>
        <taxon>Eukaryota</taxon>
        <taxon>Fungi</taxon>
        <taxon>Dikarya</taxon>
        <taxon>Ascomycota</taxon>
        <taxon>Saccharomycotina</taxon>
        <taxon>Pichiomycetes</taxon>
        <taxon>Pichiales</taxon>
        <taxon>Pichiaceae</taxon>
        <taxon>Pichia</taxon>
    </lineage>
</organism>
<evidence type="ECO:0000256" key="1">
    <source>
        <dbReference type="SAM" id="MobiDB-lite"/>
    </source>
</evidence>
<feature type="compositionally biased region" description="Polar residues" evidence="1">
    <location>
        <begin position="84"/>
        <end position="108"/>
    </location>
</feature>
<evidence type="ECO:0000313" key="3">
    <source>
        <dbReference type="EMBL" id="ODQ49547.1"/>
    </source>
</evidence>
<dbReference type="RefSeq" id="XP_019020660.1">
    <property type="nucleotide sequence ID" value="XM_019160620.1"/>
</dbReference>
<dbReference type="PROSITE" id="PS50888">
    <property type="entry name" value="BHLH"/>
    <property type="match status" value="1"/>
</dbReference>
<gene>
    <name evidence="3" type="ORF">PICMEDRAFT_14980</name>
</gene>
<reference evidence="3 4" key="1">
    <citation type="journal article" date="2016" name="Proc. Natl. Acad. Sci. U.S.A.">
        <title>Comparative genomics of biotechnologically important yeasts.</title>
        <authorList>
            <person name="Riley R."/>
            <person name="Haridas S."/>
            <person name="Wolfe K.H."/>
            <person name="Lopes M.R."/>
            <person name="Hittinger C.T."/>
            <person name="Goeker M."/>
            <person name="Salamov A.A."/>
            <person name="Wisecaver J.H."/>
            <person name="Long T.M."/>
            <person name="Calvey C.H."/>
            <person name="Aerts A.L."/>
            <person name="Barry K.W."/>
            <person name="Choi C."/>
            <person name="Clum A."/>
            <person name="Coughlan A.Y."/>
            <person name="Deshpande S."/>
            <person name="Douglass A.P."/>
            <person name="Hanson S.J."/>
            <person name="Klenk H.-P."/>
            <person name="LaButti K.M."/>
            <person name="Lapidus A."/>
            <person name="Lindquist E.A."/>
            <person name="Lipzen A.M."/>
            <person name="Meier-Kolthoff J.P."/>
            <person name="Ohm R.A."/>
            <person name="Otillar R.P."/>
            <person name="Pangilinan J.L."/>
            <person name="Peng Y."/>
            <person name="Rokas A."/>
            <person name="Rosa C.A."/>
            <person name="Scheuner C."/>
            <person name="Sibirny A.A."/>
            <person name="Slot J.C."/>
            <person name="Stielow J.B."/>
            <person name="Sun H."/>
            <person name="Kurtzman C.P."/>
            <person name="Blackwell M."/>
            <person name="Grigoriev I.V."/>
            <person name="Jeffries T.W."/>
        </authorList>
    </citation>
    <scope>NUCLEOTIDE SEQUENCE [LARGE SCALE GENOMIC DNA]</scope>
    <source>
        <strain evidence="3 4">NRRL Y-2026</strain>
    </source>
</reference>
<protein>
    <recommendedName>
        <fullName evidence="2">BHLH domain-containing protein</fullName>
    </recommendedName>
</protein>
<keyword evidence="4" id="KW-1185">Reference proteome</keyword>
<feature type="region of interest" description="Disordered" evidence="1">
    <location>
        <begin position="561"/>
        <end position="620"/>
    </location>
</feature>
<feature type="compositionally biased region" description="Low complexity" evidence="1">
    <location>
        <begin position="455"/>
        <end position="483"/>
    </location>
</feature>
<feature type="domain" description="BHLH" evidence="2">
    <location>
        <begin position="206"/>
        <end position="271"/>
    </location>
</feature>
<feature type="compositionally biased region" description="Polar residues" evidence="1">
    <location>
        <begin position="371"/>
        <end position="391"/>
    </location>
</feature>
<dbReference type="Proteomes" id="UP000094455">
    <property type="component" value="Unassembled WGS sequence"/>
</dbReference>
<accession>A0A1E3NTS0</accession>
<evidence type="ECO:0000259" key="2">
    <source>
        <dbReference type="PROSITE" id="PS50888"/>
    </source>
</evidence>
<dbReference type="AlphaFoldDB" id="A0A1E3NTS0"/>
<dbReference type="SMART" id="SM00353">
    <property type="entry name" value="HLH"/>
    <property type="match status" value="1"/>
</dbReference>
<feature type="compositionally biased region" description="Low complexity" evidence="1">
    <location>
        <begin position="583"/>
        <end position="606"/>
    </location>
</feature>
<evidence type="ECO:0000313" key="4">
    <source>
        <dbReference type="Proteomes" id="UP000094455"/>
    </source>
</evidence>
<dbReference type="STRING" id="763406.A0A1E3NTS0"/>
<dbReference type="GO" id="GO:0046983">
    <property type="term" value="F:protein dimerization activity"/>
    <property type="evidence" value="ECO:0007669"/>
    <property type="project" value="InterPro"/>
</dbReference>
<dbReference type="SUPFAM" id="SSF47459">
    <property type="entry name" value="HLH, helix-loop-helix DNA-binding domain"/>
    <property type="match status" value="1"/>
</dbReference>
<dbReference type="Pfam" id="PF00010">
    <property type="entry name" value="HLH"/>
    <property type="match status" value="1"/>
</dbReference>
<feature type="compositionally biased region" description="Polar residues" evidence="1">
    <location>
        <begin position="164"/>
        <end position="178"/>
    </location>
</feature>
<feature type="region of interest" description="Disordered" evidence="1">
    <location>
        <begin position="449"/>
        <end position="535"/>
    </location>
</feature>
<feature type="region of interest" description="Disordered" evidence="1">
    <location>
        <begin position="143"/>
        <end position="202"/>
    </location>
</feature>
<feature type="compositionally biased region" description="Low complexity" evidence="1">
    <location>
        <begin position="15"/>
        <end position="27"/>
    </location>
</feature>
<name>A0A1E3NTS0_9ASCO</name>
<proteinExistence type="predicted"/>
<dbReference type="InterPro" id="IPR036638">
    <property type="entry name" value="HLH_DNA-bd_sf"/>
</dbReference>
<feature type="region of interest" description="Disordered" evidence="1">
    <location>
        <begin position="1"/>
        <end position="119"/>
    </location>
</feature>
<dbReference type="Gene3D" id="4.10.280.10">
    <property type="entry name" value="Helix-loop-helix DNA-binding domain"/>
    <property type="match status" value="1"/>
</dbReference>
<dbReference type="OrthoDB" id="690068at2759"/>